<protein>
    <recommendedName>
        <fullName evidence="3">Lipoprotein</fullName>
    </recommendedName>
</protein>
<sequence length="162" mass="19258">MKKIILLIVMLTFGCKTSDFHKQICKISSINLNDKYQKNIFFKLKKSLRDSETIIYYYQPNFTFDNNDFSGVLYDLEHSKFYFINLKNNNISISETPNNPYSNYQKNNILLYLGKEQGKLTNISDNCFYSGPKIFDYLYEINLTDKNLNKEFVFKNFYPCID</sequence>
<keyword evidence="2" id="KW-1185">Reference proteome</keyword>
<organism evidence="1 2">
    <name type="scientific">Flavobacterium tibetense</name>
    <dbReference type="NCBI Taxonomy" id="2233533"/>
    <lineage>
        <taxon>Bacteria</taxon>
        <taxon>Pseudomonadati</taxon>
        <taxon>Bacteroidota</taxon>
        <taxon>Flavobacteriia</taxon>
        <taxon>Flavobacteriales</taxon>
        <taxon>Flavobacteriaceae</taxon>
        <taxon>Flavobacterium</taxon>
    </lineage>
</organism>
<comment type="caution">
    <text evidence="1">The sequence shown here is derived from an EMBL/GenBank/DDBJ whole genome shotgun (WGS) entry which is preliminary data.</text>
</comment>
<dbReference type="RefSeq" id="WP_113989488.1">
    <property type="nucleotide sequence ID" value="NZ_QLST01000011.1"/>
</dbReference>
<reference evidence="1 2" key="1">
    <citation type="submission" date="2018-06" db="EMBL/GenBank/DDBJ databases">
        <title>Flavobacterium tibetense sp. nov., isolated from a wetland YonghuCo on Tibetan Plateau.</title>
        <authorList>
            <person name="Xing P."/>
            <person name="Phurbu D."/>
            <person name="Lu H."/>
        </authorList>
    </citation>
    <scope>NUCLEOTIDE SEQUENCE [LARGE SCALE GENOMIC DNA]</scope>
    <source>
        <strain evidence="1 2">YH5</strain>
    </source>
</reference>
<name>A0A365P0V0_9FLAO</name>
<dbReference type="AlphaFoldDB" id="A0A365P0V0"/>
<evidence type="ECO:0000313" key="1">
    <source>
        <dbReference type="EMBL" id="RBA27984.1"/>
    </source>
</evidence>
<dbReference type="Proteomes" id="UP000253319">
    <property type="component" value="Unassembled WGS sequence"/>
</dbReference>
<evidence type="ECO:0008006" key="3">
    <source>
        <dbReference type="Google" id="ProtNLM"/>
    </source>
</evidence>
<accession>A0A365P0V0</accession>
<dbReference type="EMBL" id="QLST01000011">
    <property type="protein sequence ID" value="RBA27984.1"/>
    <property type="molecule type" value="Genomic_DNA"/>
</dbReference>
<evidence type="ECO:0000313" key="2">
    <source>
        <dbReference type="Proteomes" id="UP000253319"/>
    </source>
</evidence>
<proteinExistence type="predicted"/>
<gene>
    <name evidence="1" type="ORF">DPN68_09870</name>
</gene>
<dbReference type="PROSITE" id="PS51257">
    <property type="entry name" value="PROKAR_LIPOPROTEIN"/>
    <property type="match status" value="1"/>
</dbReference>